<organism evidence="2 3">
    <name type="scientific">Candidatus Methanofastidiosum methylothiophilum</name>
    <dbReference type="NCBI Taxonomy" id="1705564"/>
    <lineage>
        <taxon>Archaea</taxon>
        <taxon>Methanobacteriati</taxon>
        <taxon>Methanobacteriota</taxon>
        <taxon>Stenosarchaea group</taxon>
        <taxon>Candidatus Methanofastidiosia</taxon>
        <taxon>Candidatus Methanofastidiosales</taxon>
        <taxon>Candidatus Methanofastidiosaceae</taxon>
        <taxon>Candidatus Methanofastidiosum</taxon>
    </lineage>
</organism>
<feature type="transmembrane region" description="Helical" evidence="1">
    <location>
        <begin position="85"/>
        <end position="106"/>
    </location>
</feature>
<comment type="caution">
    <text evidence="2">The sequence shown here is derived from an EMBL/GenBank/DDBJ whole genome shotgun (WGS) entry which is preliminary data.</text>
</comment>
<keyword evidence="1" id="KW-0472">Membrane</keyword>
<reference evidence="2 3" key="1">
    <citation type="journal article" date="2016" name="ISME J.">
        <title>Chasing the elusive Euryarchaeota class WSA2: genomes reveal a uniquely fastidious methyl-reducing methanogen.</title>
        <authorList>
            <person name="Nobu M.K."/>
            <person name="Narihiro T."/>
            <person name="Kuroda K."/>
            <person name="Mei R."/>
            <person name="Liu W.T."/>
        </authorList>
    </citation>
    <scope>NUCLEOTIDE SEQUENCE [LARGE SCALE GENOMIC DNA]</scope>
    <source>
        <strain evidence="2">U1lsi0528_Bin089</strain>
    </source>
</reference>
<dbReference type="Proteomes" id="UP000075578">
    <property type="component" value="Unassembled WGS sequence"/>
</dbReference>
<feature type="transmembrane region" description="Helical" evidence="1">
    <location>
        <begin position="158"/>
        <end position="176"/>
    </location>
</feature>
<dbReference type="EMBL" id="LNGD01000161">
    <property type="protein sequence ID" value="KYC47318.1"/>
    <property type="molecule type" value="Genomic_DNA"/>
</dbReference>
<gene>
    <name evidence="2" type="ORF">AMQ74_01692</name>
</gene>
<evidence type="ECO:0000256" key="1">
    <source>
        <dbReference type="SAM" id="Phobius"/>
    </source>
</evidence>
<protein>
    <submittedName>
        <fullName evidence="2">Uncharacterized protein</fullName>
    </submittedName>
</protein>
<feature type="transmembrane region" description="Helical" evidence="1">
    <location>
        <begin position="55"/>
        <end position="73"/>
    </location>
</feature>
<sequence>MKKTNLKVVQSRVSRLAKSEQKQLPDGYPFKSNSIILLNHFLATGIAGKFLDAPVSYIIALVFSWSIVILGYTQIAERSKTVRKNYLVGTLVVIMVSYLVYCYNSAWAYRIPIDNIVFLKSFIGYVVIYYFVLSSMALLNMKRTGFINFMNGDKWKAIGVLFASILIHLGFIYVVVV</sequence>
<evidence type="ECO:0000313" key="2">
    <source>
        <dbReference type="EMBL" id="KYC47318.1"/>
    </source>
</evidence>
<name>A0A150IR25_9EURY</name>
<dbReference type="AlphaFoldDB" id="A0A150IR25"/>
<proteinExistence type="predicted"/>
<accession>A0A150IR25</accession>
<keyword evidence="1" id="KW-0812">Transmembrane</keyword>
<keyword evidence="1" id="KW-1133">Transmembrane helix</keyword>
<evidence type="ECO:0000313" key="3">
    <source>
        <dbReference type="Proteomes" id="UP000075578"/>
    </source>
</evidence>
<feature type="transmembrane region" description="Helical" evidence="1">
    <location>
        <begin position="118"/>
        <end position="138"/>
    </location>
</feature>